<comment type="caution">
    <text evidence="26">The sequence shown here is derived from an EMBL/GenBank/DDBJ whole genome shotgun (WGS) entry which is preliminary data.</text>
</comment>
<feature type="transmembrane region" description="Helical" evidence="24">
    <location>
        <begin position="191"/>
        <end position="210"/>
    </location>
</feature>
<dbReference type="InterPro" id="IPR031155">
    <property type="entry name" value="DUR"/>
</dbReference>
<dbReference type="GO" id="GO:0015204">
    <property type="term" value="F:urea transmembrane transporter activity"/>
    <property type="evidence" value="ECO:0007669"/>
    <property type="project" value="InterPro"/>
</dbReference>
<evidence type="ECO:0000313" key="27">
    <source>
        <dbReference type="Proteomes" id="UP000749559"/>
    </source>
</evidence>
<evidence type="ECO:0000256" key="14">
    <source>
        <dbReference type="ARBA" id="ARBA00022741"/>
    </source>
</evidence>
<feature type="transmembrane region" description="Helical" evidence="24">
    <location>
        <begin position="826"/>
        <end position="849"/>
    </location>
</feature>
<dbReference type="InterPro" id="IPR001734">
    <property type="entry name" value="Na/solute_symporter"/>
</dbReference>
<keyword evidence="20" id="KW-0464">Manganese</keyword>
<feature type="compositionally biased region" description="Polar residues" evidence="23">
    <location>
        <begin position="1108"/>
        <end position="1119"/>
    </location>
</feature>
<keyword evidence="27" id="KW-1185">Reference proteome</keyword>
<dbReference type="InterPro" id="IPR038377">
    <property type="entry name" value="Na/Glc_symporter_sf"/>
</dbReference>
<dbReference type="FunFam" id="3.90.550.50:FF:000017">
    <property type="entry name" value="Glycoprotein-N-acetylgalactosamine 3-beta-galactosyltransferase 1"/>
    <property type="match status" value="1"/>
</dbReference>
<dbReference type="Pfam" id="PF02434">
    <property type="entry name" value="Fringe"/>
    <property type="match status" value="1"/>
</dbReference>
<dbReference type="OrthoDB" id="414175at2759"/>
<dbReference type="Proteomes" id="UP000749559">
    <property type="component" value="Unassembled WGS sequence"/>
</dbReference>
<keyword evidence="14" id="KW-0547">Nucleotide-binding</keyword>
<evidence type="ECO:0000256" key="5">
    <source>
        <dbReference type="ARBA" id="ARBA00006434"/>
    </source>
</evidence>
<evidence type="ECO:0000256" key="23">
    <source>
        <dbReference type="SAM" id="MobiDB-lite"/>
    </source>
</evidence>
<keyword evidence="11" id="KW-0808">Transferase</keyword>
<accession>A0A8S4N075</accession>
<dbReference type="Gene3D" id="1.20.1730.10">
    <property type="entry name" value="Sodium/glucose cotransporter"/>
    <property type="match status" value="2"/>
</dbReference>
<evidence type="ECO:0000256" key="8">
    <source>
        <dbReference type="ARBA" id="ARBA00012557"/>
    </source>
</evidence>
<evidence type="ECO:0000256" key="24">
    <source>
        <dbReference type="SAM" id="Phobius"/>
    </source>
</evidence>
<dbReference type="PROSITE" id="PS50283">
    <property type="entry name" value="NA_SOLUT_SYMP_3"/>
    <property type="match status" value="1"/>
</dbReference>
<comment type="similarity">
    <text evidence="5">Belongs to the sodium:solute symporter (SSF) (TC 2.A.21) family.</text>
</comment>
<feature type="transmembrane region" description="Helical" evidence="24">
    <location>
        <begin position="1008"/>
        <end position="1032"/>
    </location>
</feature>
<dbReference type="GO" id="GO:0016263">
    <property type="term" value="F:glycoprotein-N-acetylgalactosamine 3-beta-galactosyltransferase activity"/>
    <property type="evidence" value="ECO:0007669"/>
    <property type="project" value="UniProtKB-EC"/>
</dbReference>
<evidence type="ECO:0000256" key="6">
    <source>
        <dbReference type="ARBA" id="ARBA00006462"/>
    </source>
</evidence>
<keyword evidence="19" id="KW-0325">Glycoprotein</keyword>
<feature type="transmembrane region" description="Helical" evidence="24">
    <location>
        <begin position="283"/>
        <end position="304"/>
    </location>
</feature>
<evidence type="ECO:0000256" key="1">
    <source>
        <dbReference type="ARBA" id="ARBA00001936"/>
    </source>
</evidence>
<evidence type="ECO:0000256" key="20">
    <source>
        <dbReference type="ARBA" id="ARBA00023211"/>
    </source>
</evidence>
<comment type="similarity">
    <text evidence="6">Belongs to the glycosyltransferase 31 family. Beta3-Gal-T subfamily.</text>
</comment>
<dbReference type="PANTHER" id="PTHR46154">
    <property type="match status" value="1"/>
</dbReference>
<evidence type="ECO:0000256" key="19">
    <source>
        <dbReference type="ARBA" id="ARBA00023180"/>
    </source>
</evidence>
<reference evidence="26" key="1">
    <citation type="submission" date="2022-03" db="EMBL/GenBank/DDBJ databases">
        <authorList>
            <person name="Martin C."/>
        </authorList>
    </citation>
    <scope>NUCLEOTIDE SEQUENCE</scope>
</reference>
<keyword evidence="15" id="KW-0735">Signal-anchor</keyword>
<evidence type="ECO:0000256" key="9">
    <source>
        <dbReference type="ARBA" id="ARBA00022448"/>
    </source>
</evidence>
<dbReference type="GO" id="GO:0000166">
    <property type="term" value="F:nucleotide binding"/>
    <property type="evidence" value="ECO:0007669"/>
    <property type="project" value="UniProtKB-KW"/>
</dbReference>
<keyword evidence="13" id="KW-0479">Metal-binding</keyword>
<protein>
    <recommendedName>
        <fullName evidence="21">Glycoprotein-N-acetylgalactosamine 3-beta-galactosyltransferase 1</fullName>
        <ecNumber evidence="8">2.4.1.122</ecNumber>
    </recommendedName>
</protein>
<dbReference type="InterPro" id="IPR003378">
    <property type="entry name" value="Fringe-like_glycosylTrfase"/>
</dbReference>
<proteinExistence type="inferred from homology"/>
<feature type="transmembrane region" description="Helical" evidence="24">
    <location>
        <begin position="856"/>
        <end position="876"/>
    </location>
</feature>
<evidence type="ECO:0000256" key="4">
    <source>
        <dbReference type="ARBA" id="ARBA00004922"/>
    </source>
</evidence>
<keyword evidence="17 24" id="KW-0472">Membrane</keyword>
<evidence type="ECO:0000256" key="3">
    <source>
        <dbReference type="ARBA" id="ARBA00004606"/>
    </source>
</evidence>
<feature type="transmembrane region" description="Helical" evidence="24">
    <location>
        <begin position="976"/>
        <end position="996"/>
    </location>
</feature>
<evidence type="ECO:0000256" key="15">
    <source>
        <dbReference type="ARBA" id="ARBA00022968"/>
    </source>
</evidence>
<evidence type="ECO:0000256" key="22">
    <source>
        <dbReference type="ARBA" id="ARBA00059245"/>
    </source>
</evidence>
<feature type="transmembrane region" description="Helical" evidence="24">
    <location>
        <begin position="115"/>
        <end position="133"/>
    </location>
</feature>
<evidence type="ECO:0000256" key="17">
    <source>
        <dbReference type="ARBA" id="ARBA00023136"/>
    </source>
</evidence>
<comment type="function">
    <text evidence="22">Glycosyltransferase that generates the core 1 O-glycan Gal-beta1-3GalNAc-alpha1-Ser/Thr (T antigen), which is a precursor for many extended O-glycans in glycoproteins.</text>
</comment>
<dbReference type="EMBL" id="CAIIXF020000001">
    <property type="protein sequence ID" value="CAH1774641.1"/>
    <property type="molecule type" value="Genomic_DNA"/>
</dbReference>
<keyword evidence="12 24" id="KW-0812">Transmembrane</keyword>
<evidence type="ECO:0000256" key="7">
    <source>
        <dbReference type="ARBA" id="ARBA00011748"/>
    </source>
</evidence>
<evidence type="ECO:0000313" key="26">
    <source>
        <dbReference type="EMBL" id="CAH1774641.1"/>
    </source>
</evidence>
<sequence length="1206" mass="133944">MKLRNHTDCMNVSALWNGNLNGTNSGIGIQKSLESWHLVVTVLVLGVFVGVISKIFNLIRKHIYGDKENLDISFDAGGRVSSGLTATTIVSQWTWTATLLKSSAVASKYGISGPFWYAAGATIQIFMFSMITVQLKTRAPGAKTFLQVIKARFGGRTHIVFCIFALITNIIVTAMLMLGGAVVLTTLVKEISVPFAVTMMTSVICINTFIGGLGATFYISYFNNVVTFVVMLLFMSRVYNNPDPHPDNPLGSIASLHRLLSCKIGPPENLDNSYLTMVSSKGFMFGIINIIGNFGAVFVDQSFWQSGVAAKPKQGVWGFLIGGLVWFAIPFVFATTMGLSYIAMETHAGESLLCADQVNEGLVPVIVAQRLFGKLGEFLIIVIIIFAVISTGSAEVIAVASILVYDIYQIHLKESVRITLLFGNSSEYQATRSQTQFYRGVDSIKRQDKTLGYEDGHNHRDNTSSADTLYKTVRVLCWVMTSPKNLKTKAQHVRATWAKRCNIIIFISSETNKDFPTVGINTTEGRDHLTAKTMNAFKYCWDNYKDQADWFLKADDDTFVIVENLRYLLLSYKRTDPIYFGHKFKANVKQGYMSGGGGYVLSHEALRRLAEKGLQDPEHCRKDGGAEDVEMGKCMEYLGVAVGDSRDAMGRSRFHCFDISAHLEGRYPDWYHKYDANGATYGPGNISDYSISFHYVKPRMMYHLDFFTYHLRPYDSVVVSAEPHRLVTDANSCILCGKAKGRMSRLNRDKCRCQSMTYCIDCHRDDILRMECRRAVKPGFRCSVHGDFRAYYAYLASLKNWCIVWCCVAILPITYGLSALKVSLSWVYLFMGILIGPAVVPVSLCMFWARLTGKAMVAGTMGGVTIGLTVWLSVAASHKGGLGPNYFFENTGSESSMLWGNLSAIASGGLITWICSLLNHSVIDTTEIWENTRDIDNPLSPWPEMYARELGISGAHLLDRRPSLSEIKKVFKSAKLIAIFGATFLTVCLLVIWPLSAMSSGVMNLSEFIIWINISKICGYLAGVVIIILPLVDEAISIWTAVRRKTMALNDVNILGGNLNEPAKPPVHRGKKKERKESPNICVLCFKDIDEMKKDKRFPSHTNDRNTDNVFGTSSQGDPTTDDPLSFARSDHLPEFLTIADTLDLSPINDTHSCSRRFAPSFGELARGLDNPVESTLNETMFSVNDTRLSLSSSYSSISNPRDPIF</sequence>
<comment type="pathway">
    <text evidence="4">Protein modification; protein glycosylation.</text>
</comment>
<name>A0A8S4N075_OWEFU</name>
<gene>
    <name evidence="26" type="ORF">OFUS_LOCUS2062</name>
</gene>
<evidence type="ECO:0000256" key="13">
    <source>
        <dbReference type="ARBA" id="ARBA00022723"/>
    </source>
</evidence>
<evidence type="ECO:0000256" key="16">
    <source>
        <dbReference type="ARBA" id="ARBA00022989"/>
    </source>
</evidence>
<feature type="transmembrane region" description="Helical" evidence="24">
    <location>
        <begin position="316"/>
        <end position="343"/>
    </location>
</feature>
<organism evidence="26 27">
    <name type="scientific">Owenia fusiformis</name>
    <name type="common">Polychaete worm</name>
    <dbReference type="NCBI Taxonomy" id="6347"/>
    <lineage>
        <taxon>Eukaryota</taxon>
        <taxon>Metazoa</taxon>
        <taxon>Spiralia</taxon>
        <taxon>Lophotrochozoa</taxon>
        <taxon>Annelida</taxon>
        <taxon>Polychaeta</taxon>
        <taxon>Sedentaria</taxon>
        <taxon>Canalipalpata</taxon>
        <taxon>Sabellida</taxon>
        <taxon>Oweniida</taxon>
        <taxon>Oweniidae</taxon>
        <taxon>Owenia</taxon>
    </lineage>
</organism>
<keyword evidence="16 24" id="KW-1133">Transmembrane helix</keyword>
<dbReference type="GO" id="GO:0005886">
    <property type="term" value="C:plasma membrane"/>
    <property type="evidence" value="ECO:0007669"/>
    <property type="project" value="TreeGrafter"/>
</dbReference>
<feature type="transmembrane region" description="Helical" evidence="24">
    <location>
        <begin position="217"/>
        <end position="239"/>
    </location>
</feature>
<feature type="domain" description="Fringe-like glycosyltransferase" evidence="25">
    <location>
        <begin position="476"/>
        <end position="643"/>
    </location>
</feature>
<feature type="transmembrane region" description="Helical" evidence="24">
    <location>
        <begin position="896"/>
        <end position="918"/>
    </location>
</feature>
<feature type="transmembrane region" description="Helical" evidence="24">
    <location>
        <begin position="378"/>
        <end position="405"/>
    </location>
</feature>
<feature type="transmembrane region" description="Helical" evidence="24">
    <location>
        <begin position="159"/>
        <end position="185"/>
    </location>
</feature>
<evidence type="ECO:0000256" key="12">
    <source>
        <dbReference type="ARBA" id="ARBA00022692"/>
    </source>
</evidence>
<feature type="transmembrane region" description="Helical" evidence="24">
    <location>
        <begin position="801"/>
        <end position="820"/>
    </location>
</feature>
<evidence type="ECO:0000256" key="10">
    <source>
        <dbReference type="ARBA" id="ARBA00022676"/>
    </source>
</evidence>
<feature type="compositionally biased region" description="Basic and acidic residues" evidence="23">
    <location>
        <begin position="1096"/>
        <end position="1107"/>
    </location>
</feature>
<dbReference type="GO" id="GO:0030145">
    <property type="term" value="F:manganese ion binding"/>
    <property type="evidence" value="ECO:0007669"/>
    <property type="project" value="UniProtKB-ARBA"/>
</dbReference>
<keyword evidence="10" id="KW-0328">Glycosyltransferase</keyword>
<dbReference type="PANTHER" id="PTHR46154:SF4">
    <property type="entry name" value="UREA ACTIVE TRANSPORTER"/>
    <property type="match status" value="1"/>
</dbReference>
<evidence type="ECO:0000256" key="21">
    <source>
        <dbReference type="ARBA" id="ARBA00040898"/>
    </source>
</evidence>
<feature type="transmembrane region" description="Helical" evidence="24">
    <location>
        <begin position="36"/>
        <end position="56"/>
    </location>
</feature>
<evidence type="ECO:0000256" key="11">
    <source>
        <dbReference type="ARBA" id="ARBA00022679"/>
    </source>
</evidence>
<feature type="region of interest" description="Disordered" evidence="23">
    <location>
        <begin position="1096"/>
        <end position="1125"/>
    </location>
</feature>
<dbReference type="AlphaFoldDB" id="A0A8S4N075"/>
<evidence type="ECO:0000256" key="2">
    <source>
        <dbReference type="ARBA" id="ARBA00004141"/>
    </source>
</evidence>
<comment type="subunit">
    <text evidence="7">Homodimer; disulfide-linked.</text>
</comment>
<keyword evidence="9" id="KW-0813">Transport</keyword>
<evidence type="ECO:0000259" key="25">
    <source>
        <dbReference type="Pfam" id="PF02434"/>
    </source>
</evidence>
<dbReference type="Gene3D" id="3.90.550.50">
    <property type="match status" value="1"/>
</dbReference>
<comment type="subcellular location">
    <subcellularLocation>
        <location evidence="2">Membrane</location>
        <topology evidence="2">Multi-pass membrane protein</topology>
    </subcellularLocation>
    <subcellularLocation>
        <location evidence="3">Membrane</location>
        <topology evidence="3">Single-pass type II membrane protein</topology>
    </subcellularLocation>
</comment>
<keyword evidence="18" id="KW-1015">Disulfide bond</keyword>
<dbReference type="EC" id="2.4.1.122" evidence="8"/>
<comment type="cofactor">
    <cofactor evidence="1">
        <name>Mn(2+)</name>
        <dbReference type="ChEBI" id="CHEBI:29035"/>
    </cofactor>
</comment>
<evidence type="ECO:0000256" key="18">
    <source>
        <dbReference type="ARBA" id="ARBA00023157"/>
    </source>
</evidence>